<dbReference type="Pfam" id="PF02558">
    <property type="entry name" value="ApbA"/>
    <property type="match status" value="1"/>
</dbReference>
<dbReference type="InterPro" id="IPR013328">
    <property type="entry name" value="6PGD_dom2"/>
</dbReference>
<comment type="catalytic activity">
    <reaction evidence="8">
        <text>(R)-pantoate + NADP(+) = 2-dehydropantoate + NADPH + H(+)</text>
        <dbReference type="Rhea" id="RHEA:16233"/>
        <dbReference type="ChEBI" id="CHEBI:11561"/>
        <dbReference type="ChEBI" id="CHEBI:15378"/>
        <dbReference type="ChEBI" id="CHEBI:15980"/>
        <dbReference type="ChEBI" id="CHEBI:57783"/>
        <dbReference type="ChEBI" id="CHEBI:58349"/>
        <dbReference type="EC" id="1.1.1.169"/>
    </reaction>
    <physiologicalReaction direction="right-to-left" evidence="8">
        <dbReference type="Rhea" id="RHEA:16235"/>
    </physiologicalReaction>
</comment>
<dbReference type="InterPro" id="IPR036291">
    <property type="entry name" value="NAD(P)-bd_dom_sf"/>
</dbReference>
<dbReference type="PANTHER" id="PTHR43765">
    <property type="entry name" value="2-DEHYDROPANTOATE 2-REDUCTASE-RELATED"/>
    <property type="match status" value="1"/>
</dbReference>
<dbReference type="AlphaFoldDB" id="A7I7C2"/>
<feature type="domain" description="Ketopantoate reductase C-terminal" evidence="12">
    <location>
        <begin position="174"/>
        <end position="300"/>
    </location>
</feature>
<dbReference type="GO" id="GO:0015940">
    <property type="term" value="P:pantothenate biosynthetic process"/>
    <property type="evidence" value="ECO:0007669"/>
    <property type="project" value="InterPro"/>
</dbReference>
<dbReference type="InterPro" id="IPR050838">
    <property type="entry name" value="Ketopantoate_reductase"/>
</dbReference>
<evidence type="ECO:0000256" key="2">
    <source>
        <dbReference type="ARBA" id="ARBA00007870"/>
    </source>
</evidence>
<comment type="function">
    <text evidence="10">Catalyzes the NADPH-dependent reduction of ketopantoate into pantoic acid.</text>
</comment>
<keyword evidence="6 10" id="KW-0560">Oxidoreductase</keyword>
<keyword evidence="4 10" id="KW-0521">NADP</keyword>
<comment type="pathway">
    <text evidence="1 10">Cofactor biosynthesis; coenzyme A biosynthesis.</text>
</comment>
<evidence type="ECO:0000259" key="11">
    <source>
        <dbReference type="Pfam" id="PF02558"/>
    </source>
</evidence>
<feature type="domain" description="Ketopantoate reductase N-terminal" evidence="11">
    <location>
        <begin position="3"/>
        <end position="146"/>
    </location>
</feature>
<dbReference type="eggNOG" id="arCOG04139">
    <property type="taxonomic scope" value="Archaea"/>
</dbReference>
<dbReference type="GeneID" id="5411359"/>
<name>A7I7C2_METB6</name>
<dbReference type="InterPro" id="IPR013332">
    <property type="entry name" value="KPR_N"/>
</dbReference>
<dbReference type="EC" id="1.1.1.169" evidence="3 10"/>
<dbReference type="Pfam" id="PF08546">
    <property type="entry name" value="ApbA_C"/>
    <property type="match status" value="1"/>
</dbReference>
<accession>A7I7C2</accession>
<evidence type="ECO:0000256" key="4">
    <source>
        <dbReference type="ARBA" id="ARBA00022857"/>
    </source>
</evidence>
<protein>
    <recommendedName>
        <fullName evidence="3 10">2-dehydropantoate 2-reductase</fullName>
        <ecNumber evidence="3 10">1.1.1.169</ecNumber>
    </recommendedName>
    <alternativeName>
        <fullName evidence="7 10">Ketopantoate reductase</fullName>
    </alternativeName>
</protein>
<dbReference type="Proteomes" id="UP000002408">
    <property type="component" value="Chromosome"/>
</dbReference>
<dbReference type="GO" id="GO:0005737">
    <property type="term" value="C:cytoplasm"/>
    <property type="evidence" value="ECO:0007669"/>
    <property type="project" value="TreeGrafter"/>
</dbReference>
<dbReference type="SUPFAM" id="SSF51735">
    <property type="entry name" value="NAD(P)-binding Rossmann-fold domains"/>
    <property type="match status" value="1"/>
</dbReference>
<dbReference type="GO" id="GO:0015937">
    <property type="term" value="P:coenzyme A biosynthetic process"/>
    <property type="evidence" value="ECO:0007669"/>
    <property type="project" value="UniProtKB-UniPathway"/>
</dbReference>
<dbReference type="GO" id="GO:0008677">
    <property type="term" value="F:2-dehydropantoate 2-reductase activity"/>
    <property type="evidence" value="ECO:0007669"/>
    <property type="project" value="UniProtKB-EC"/>
</dbReference>
<dbReference type="HOGENOM" id="CLU_031468_0_0_2"/>
<dbReference type="NCBIfam" id="TIGR00745">
    <property type="entry name" value="apbA_panE"/>
    <property type="match status" value="1"/>
</dbReference>
<dbReference type="InterPro" id="IPR003710">
    <property type="entry name" value="ApbA"/>
</dbReference>
<evidence type="ECO:0000256" key="7">
    <source>
        <dbReference type="ARBA" id="ARBA00032024"/>
    </source>
</evidence>
<proteinExistence type="inferred from homology"/>
<comment type="similarity">
    <text evidence="2 10">Belongs to the ketopantoate reductase family.</text>
</comment>
<organism evidence="13 14">
    <name type="scientific">Methanoregula boonei (strain DSM 21154 / JCM 14090 / 6A8)</name>
    <dbReference type="NCBI Taxonomy" id="456442"/>
    <lineage>
        <taxon>Archaea</taxon>
        <taxon>Methanobacteriati</taxon>
        <taxon>Methanobacteriota</taxon>
        <taxon>Stenosarchaea group</taxon>
        <taxon>Methanomicrobia</taxon>
        <taxon>Methanomicrobiales</taxon>
        <taxon>Methanoregulaceae</taxon>
        <taxon>Methanoregula</taxon>
    </lineage>
</organism>
<evidence type="ECO:0000256" key="3">
    <source>
        <dbReference type="ARBA" id="ARBA00013014"/>
    </source>
</evidence>
<evidence type="ECO:0000256" key="1">
    <source>
        <dbReference type="ARBA" id="ARBA00004724"/>
    </source>
</evidence>
<reference evidence="14" key="1">
    <citation type="journal article" date="2015" name="Microbiology">
        <title>Genome of Methanoregula boonei 6A8 reveals adaptations to oligotrophic peatland environments.</title>
        <authorList>
            <person name="Braeuer S."/>
            <person name="Cadillo-Quiroz H."/>
            <person name="Kyrpides N."/>
            <person name="Woyke T."/>
            <person name="Goodwin L."/>
            <person name="Detter C."/>
            <person name="Podell S."/>
            <person name="Yavitt J.B."/>
            <person name="Zinder S.H."/>
        </authorList>
    </citation>
    <scope>NUCLEOTIDE SEQUENCE [LARGE SCALE GENOMIC DNA]</scope>
    <source>
        <strain evidence="14">DSM 21154 / JCM 14090 / 6A8</strain>
    </source>
</reference>
<evidence type="ECO:0000256" key="10">
    <source>
        <dbReference type="RuleBase" id="RU362068"/>
    </source>
</evidence>
<dbReference type="UniPathway" id="UPA00241"/>
<evidence type="ECO:0000256" key="6">
    <source>
        <dbReference type="ARBA" id="ARBA00023002"/>
    </source>
</evidence>
<dbReference type="EMBL" id="CP000780">
    <property type="protein sequence ID" value="ABS55633.1"/>
    <property type="molecule type" value="Genomic_DNA"/>
</dbReference>
<dbReference type="InterPro" id="IPR008927">
    <property type="entry name" value="6-PGluconate_DH-like_C_sf"/>
</dbReference>
<dbReference type="Gene3D" id="1.10.1040.10">
    <property type="entry name" value="N-(1-d-carboxylethyl)-l-norvaline Dehydrogenase, domain 2"/>
    <property type="match status" value="1"/>
</dbReference>
<evidence type="ECO:0000256" key="9">
    <source>
        <dbReference type="ARBA" id="ARBA00048196"/>
    </source>
</evidence>
<evidence type="ECO:0000313" key="14">
    <source>
        <dbReference type="Proteomes" id="UP000002408"/>
    </source>
</evidence>
<dbReference type="KEGG" id="mbn:Mboo_1115"/>
<dbReference type="PANTHER" id="PTHR43765:SF2">
    <property type="entry name" value="2-DEHYDROPANTOATE 2-REDUCTASE"/>
    <property type="match status" value="1"/>
</dbReference>
<evidence type="ECO:0000256" key="5">
    <source>
        <dbReference type="ARBA" id="ARBA00022993"/>
    </source>
</evidence>
<sequence length="309" mass="33399" precursor="true">MKVLVLGAGAVGLSVAAKLSTVCEVDAVSRRKNAEAIRAEGFSLSGIWGSDTGHFSISESVPENARYDYIIITSKSQDTESLCREYAATLRDTETVSLQNGIGNEEIIGRYTNRVIGGMIITGFEWRADNQVHVSVEAGPARLGRFPEGLDDPVRTLVSLMARAGIRVEGTPEIRSELWGKTLYNCALNPLGAVMGVPYGDLARPAAWRIITRIVHEGFAIVSAEGVRLPWKTADEYLEYLKNVQLPATALHHSSMLQDITRGRRTEIDFLNGAIVAKGAGHGIPTPVNACITDLVKFREALVLQGAPG</sequence>
<dbReference type="OrthoDB" id="201845at2157"/>
<dbReference type="Gene3D" id="3.40.50.720">
    <property type="entry name" value="NAD(P)-binding Rossmann-like Domain"/>
    <property type="match status" value="1"/>
</dbReference>
<dbReference type="SUPFAM" id="SSF48179">
    <property type="entry name" value="6-phosphogluconate dehydrogenase C-terminal domain-like"/>
    <property type="match status" value="1"/>
</dbReference>
<dbReference type="GO" id="GO:0050661">
    <property type="term" value="F:NADP binding"/>
    <property type="evidence" value="ECO:0007669"/>
    <property type="project" value="TreeGrafter"/>
</dbReference>
<keyword evidence="14" id="KW-1185">Reference proteome</keyword>
<keyword evidence="5 10" id="KW-0173">Coenzyme A biosynthesis</keyword>
<dbReference type="InterPro" id="IPR013752">
    <property type="entry name" value="KPA_reductase"/>
</dbReference>
<gene>
    <name evidence="13" type="ordered locus">Mboo_1115</name>
</gene>
<dbReference type="RefSeq" id="WP_012106660.1">
    <property type="nucleotide sequence ID" value="NC_009712.1"/>
</dbReference>
<evidence type="ECO:0000256" key="8">
    <source>
        <dbReference type="ARBA" id="ARBA00047506"/>
    </source>
</evidence>
<evidence type="ECO:0000259" key="12">
    <source>
        <dbReference type="Pfam" id="PF08546"/>
    </source>
</evidence>
<evidence type="ECO:0000313" key="13">
    <source>
        <dbReference type="EMBL" id="ABS55633.1"/>
    </source>
</evidence>
<comment type="catalytic activity">
    <reaction evidence="9">
        <text>(R)-pantoate + NAD(+) = 2-dehydropantoate + NADH + H(+)</text>
        <dbReference type="Rhea" id="RHEA:61292"/>
        <dbReference type="ChEBI" id="CHEBI:11561"/>
        <dbReference type="ChEBI" id="CHEBI:15378"/>
        <dbReference type="ChEBI" id="CHEBI:15980"/>
        <dbReference type="ChEBI" id="CHEBI:57540"/>
        <dbReference type="ChEBI" id="CHEBI:57945"/>
    </reaction>
    <physiologicalReaction direction="right-to-left" evidence="9">
        <dbReference type="Rhea" id="RHEA:61294"/>
    </physiologicalReaction>
</comment>
<dbReference type="STRING" id="456442.Mboo_1115"/>